<organism evidence="2 3">
    <name type="scientific">Bacillus thermozeamaize</name>
    <dbReference type="NCBI Taxonomy" id="230954"/>
    <lineage>
        <taxon>Bacteria</taxon>
        <taxon>Bacillati</taxon>
        <taxon>Bacillota</taxon>
        <taxon>Bacilli</taxon>
        <taxon>Bacillales</taxon>
        <taxon>Bacillaceae</taxon>
        <taxon>Bacillus</taxon>
    </lineage>
</organism>
<dbReference type="Proteomes" id="UP000196475">
    <property type="component" value="Unassembled WGS sequence"/>
</dbReference>
<feature type="transmembrane region" description="Helical" evidence="1">
    <location>
        <begin position="55"/>
        <end position="75"/>
    </location>
</feature>
<name>A0A1Y3PNE4_9BACI</name>
<dbReference type="AlphaFoldDB" id="A0A1Y3PNE4"/>
<dbReference type="InterPro" id="IPR007436">
    <property type="entry name" value="DUF485"/>
</dbReference>
<reference evidence="3" key="1">
    <citation type="submission" date="2016-06" db="EMBL/GenBank/DDBJ databases">
        <authorList>
            <person name="Nascimento L."/>
            <person name="Pereira R.V."/>
            <person name="Martins L.F."/>
            <person name="Quaggio R.B."/>
            <person name="Silva A.M."/>
            <person name="Setubal J.C."/>
        </authorList>
    </citation>
    <scope>NUCLEOTIDE SEQUENCE [LARGE SCALE GENOMIC DNA]</scope>
</reference>
<gene>
    <name evidence="2" type="ORF">BAA01_14480</name>
</gene>
<protein>
    <recommendedName>
        <fullName evidence="4">DUF485 domain-containing protein</fullName>
    </recommendedName>
</protein>
<keyword evidence="1" id="KW-1133">Transmembrane helix</keyword>
<dbReference type="EMBL" id="LZRT01000056">
    <property type="protein sequence ID" value="OUM88850.1"/>
    <property type="molecule type" value="Genomic_DNA"/>
</dbReference>
<accession>A0A1Y3PNE4</accession>
<dbReference type="PANTHER" id="PTHR38441">
    <property type="entry name" value="INTEGRAL MEMBRANE PROTEIN-RELATED"/>
    <property type="match status" value="1"/>
</dbReference>
<sequence length="94" mass="11620">MMAEMALFRLLIRRKYRFLVRAIACFMAFYFILPVSIGLFPHWMSLPSPFWDLPWGWLFAFAQLVMTWFFAWLYWRKSKSFDRLVEEIRQGIRR</sequence>
<feature type="transmembrane region" description="Helical" evidence="1">
    <location>
        <begin position="20"/>
        <end position="43"/>
    </location>
</feature>
<keyword evidence="1" id="KW-0812">Transmembrane</keyword>
<evidence type="ECO:0000256" key="1">
    <source>
        <dbReference type="SAM" id="Phobius"/>
    </source>
</evidence>
<dbReference type="PANTHER" id="PTHR38441:SF1">
    <property type="entry name" value="MEMBRANE PROTEIN"/>
    <property type="match status" value="1"/>
</dbReference>
<evidence type="ECO:0000313" key="2">
    <source>
        <dbReference type="EMBL" id="OUM88850.1"/>
    </source>
</evidence>
<evidence type="ECO:0008006" key="4">
    <source>
        <dbReference type="Google" id="ProtNLM"/>
    </source>
</evidence>
<comment type="caution">
    <text evidence="2">The sequence shown here is derived from an EMBL/GenBank/DDBJ whole genome shotgun (WGS) entry which is preliminary data.</text>
</comment>
<keyword evidence="1" id="KW-0472">Membrane</keyword>
<proteinExistence type="predicted"/>
<dbReference type="Pfam" id="PF04341">
    <property type="entry name" value="DUF485"/>
    <property type="match status" value="1"/>
</dbReference>
<evidence type="ECO:0000313" key="3">
    <source>
        <dbReference type="Proteomes" id="UP000196475"/>
    </source>
</evidence>